<evidence type="ECO:0000256" key="3">
    <source>
        <dbReference type="ARBA" id="ARBA00023163"/>
    </source>
</evidence>
<evidence type="ECO:0000313" key="5">
    <source>
        <dbReference type="EMBL" id="MDR6144079.1"/>
    </source>
</evidence>
<dbReference type="Proteomes" id="UP001249291">
    <property type="component" value="Unassembled WGS sequence"/>
</dbReference>
<dbReference type="Pfam" id="PF14525">
    <property type="entry name" value="AraC_binding_2"/>
    <property type="match status" value="1"/>
</dbReference>
<dbReference type="InterPro" id="IPR018060">
    <property type="entry name" value="HTH_AraC"/>
</dbReference>
<dbReference type="SUPFAM" id="SSF46689">
    <property type="entry name" value="Homeodomain-like"/>
    <property type="match status" value="1"/>
</dbReference>
<evidence type="ECO:0000256" key="1">
    <source>
        <dbReference type="ARBA" id="ARBA00023015"/>
    </source>
</evidence>
<evidence type="ECO:0000313" key="6">
    <source>
        <dbReference type="Proteomes" id="UP001249291"/>
    </source>
</evidence>
<dbReference type="Gene3D" id="1.10.10.60">
    <property type="entry name" value="Homeodomain-like"/>
    <property type="match status" value="1"/>
</dbReference>
<dbReference type="PROSITE" id="PS01124">
    <property type="entry name" value="HTH_ARAC_FAMILY_2"/>
    <property type="match status" value="1"/>
</dbReference>
<name>A0ABU1HXU6_9MICO</name>
<dbReference type="InterPro" id="IPR035418">
    <property type="entry name" value="AraC-bd_2"/>
</dbReference>
<sequence length="304" mass="33541">MSTYEASSADEWQDIVSGCFVPLACQSFAPSFRGVMDHTQLGPGLSVSRVTTDGTSVERSVRLAARAETDDLHISLQVHSSGHVAQGGRTVPVRPGSVTVYATDKPYRQNYSRPEQRQMIIQVSRHALRLPAGMIDAACERLLVPSSTGGRLLFEYVARASASGDHAGEGVALDLAETMIHGSFASAPLMPKSRGGMWELIRDHIEHNFHSPSLAIDALASQHHVSRRRLYEIFDVSGASPAEWIRERRLRHAEKLLRNGDRALSIARISELSGFADPTTFARAFRRTYTVNPQDFRAIVRHDV</sequence>
<evidence type="ECO:0000256" key="2">
    <source>
        <dbReference type="ARBA" id="ARBA00023125"/>
    </source>
</evidence>
<keyword evidence="1" id="KW-0805">Transcription regulation</keyword>
<gene>
    <name evidence="5" type="ORF">QE375_003633</name>
</gene>
<keyword evidence="3" id="KW-0804">Transcription</keyword>
<dbReference type="SMART" id="SM00342">
    <property type="entry name" value="HTH_ARAC"/>
    <property type="match status" value="1"/>
</dbReference>
<dbReference type="PANTHER" id="PTHR46796:SF6">
    <property type="entry name" value="ARAC SUBFAMILY"/>
    <property type="match status" value="1"/>
</dbReference>
<keyword evidence="6" id="KW-1185">Reference proteome</keyword>
<feature type="domain" description="HTH araC/xylS-type" evidence="4">
    <location>
        <begin position="199"/>
        <end position="299"/>
    </location>
</feature>
<reference evidence="5 6" key="1">
    <citation type="submission" date="2023-08" db="EMBL/GenBank/DDBJ databases">
        <title>Functional and genomic diversity of the sorghum phyllosphere microbiome.</title>
        <authorList>
            <person name="Shade A."/>
        </authorList>
    </citation>
    <scope>NUCLEOTIDE SEQUENCE [LARGE SCALE GENOMIC DNA]</scope>
    <source>
        <strain evidence="5 6">SORGH_AS_0445</strain>
    </source>
</reference>
<dbReference type="InterPro" id="IPR009057">
    <property type="entry name" value="Homeodomain-like_sf"/>
</dbReference>
<dbReference type="Pfam" id="PF12833">
    <property type="entry name" value="HTH_18"/>
    <property type="match status" value="1"/>
</dbReference>
<dbReference type="EMBL" id="JAVIZQ010000001">
    <property type="protein sequence ID" value="MDR6144079.1"/>
    <property type="molecule type" value="Genomic_DNA"/>
</dbReference>
<proteinExistence type="predicted"/>
<organism evidence="5 6">
    <name type="scientific">Microbacterium foliorum</name>
    <dbReference type="NCBI Taxonomy" id="104336"/>
    <lineage>
        <taxon>Bacteria</taxon>
        <taxon>Bacillati</taxon>
        <taxon>Actinomycetota</taxon>
        <taxon>Actinomycetes</taxon>
        <taxon>Micrococcales</taxon>
        <taxon>Microbacteriaceae</taxon>
        <taxon>Microbacterium</taxon>
    </lineage>
</organism>
<accession>A0ABU1HXU6</accession>
<comment type="caution">
    <text evidence="5">The sequence shown here is derived from an EMBL/GenBank/DDBJ whole genome shotgun (WGS) entry which is preliminary data.</text>
</comment>
<keyword evidence="2" id="KW-0238">DNA-binding</keyword>
<dbReference type="PANTHER" id="PTHR46796">
    <property type="entry name" value="HTH-TYPE TRANSCRIPTIONAL ACTIVATOR RHAS-RELATED"/>
    <property type="match status" value="1"/>
</dbReference>
<dbReference type="InterPro" id="IPR050204">
    <property type="entry name" value="AraC_XylS_family_regulators"/>
</dbReference>
<evidence type="ECO:0000259" key="4">
    <source>
        <dbReference type="PROSITE" id="PS01124"/>
    </source>
</evidence>
<protein>
    <submittedName>
        <fullName evidence="5">AraC-like DNA-binding protein</fullName>
    </submittedName>
</protein>